<dbReference type="RefSeq" id="WP_047692457.1">
    <property type="nucleotide sequence ID" value="NZ_JAAVUN010000004.1"/>
</dbReference>
<dbReference type="AlphaFoldDB" id="A0A846TKP1"/>
<sequence>MASNNRPNSQPPRDYSASARTGADQEYTYLAIGMVAGAIPGVIIGLLMAIPLGHAAMWVSVTGGIGILVGLLAGAVIYRRKRKRSL</sequence>
<feature type="transmembrane region" description="Helical" evidence="2">
    <location>
        <begin position="56"/>
        <end position="78"/>
    </location>
</feature>
<name>A0A846TKP1_9MICC</name>
<feature type="region of interest" description="Disordered" evidence="1">
    <location>
        <begin position="1"/>
        <end position="20"/>
    </location>
</feature>
<keyword evidence="2" id="KW-1133">Transmembrane helix</keyword>
<evidence type="ECO:0000313" key="3">
    <source>
        <dbReference type="EMBL" id="NKE09023.1"/>
    </source>
</evidence>
<dbReference type="Proteomes" id="UP000521379">
    <property type="component" value="Unassembled WGS sequence"/>
</dbReference>
<gene>
    <name evidence="3" type="ORF">GTW58_03490</name>
</gene>
<keyword evidence="4" id="KW-1185">Reference proteome</keyword>
<feature type="transmembrane region" description="Helical" evidence="2">
    <location>
        <begin position="27"/>
        <end position="50"/>
    </location>
</feature>
<keyword evidence="2" id="KW-0472">Membrane</keyword>
<protein>
    <submittedName>
        <fullName evidence="3">Uncharacterized protein</fullName>
    </submittedName>
</protein>
<dbReference type="EMBL" id="JAAVUN010000004">
    <property type="protein sequence ID" value="NKE09023.1"/>
    <property type="molecule type" value="Genomic_DNA"/>
</dbReference>
<comment type="caution">
    <text evidence="3">The sequence shown here is derived from an EMBL/GenBank/DDBJ whole genome shotgun (WGS) entry which is preliminary data.</text>
</comment>
<keyword evidence="2" id="KW-0812">Transmembrane</keyword>
<evidence type="ECO:0000256" key="1">
    <source>
        <dbReference type="SAM" id="MobiDB-lite"/>
    </source>
</evidence>
<organism evidence="3 4">
    <name type="scientific">Kocuria subflava</name>
    <dbReference type="NCBI Taxonomy" id="1736139"/>
    <lineage>
        <taxon>Bacteria</taxon>
        <taxon>Bacillati</taxon>
        <taxon>Actinomycetota</taxon>
        <taxon>Actinomycetes</taxon>
        <taxon>Micrococcales</taxon>
        <taxon>Micrococcaceae</taxon>
        <taxon>Kocuria</taxon>
    </lineage>
</organism>
<accession>A0A846TKP1</accession>
<evidence type="ECO:0000313" key="4">
    <source>
        <dbReference type="Proteomes" id="UP000521379"/>
    </source>
</evidence>
<evidence type="ECO:0000256" key="2">
    <source>
        <dbReference type="SAM" id="Phobius"/>
    </source>
</evidence>
<reference evidence="3 4" key="1">
    <citation type="submission" date="2020-02" db="EMBL/GenBank/DDBJ databases">
        <authorList>
            <person name="Sun Q."/>
        </authorList>
    </citation>
    <scope>NUCLEOTIDE SEQUENCE [LARGE SCALE GENOMIC DNA]</scope>
    <source>
        <strain evidence="3 4">YIM 13062</strain>
    </source>
</reference>
<proteinExistence type="predicted"/>